<accession>A0A3N0YW84</accession>
<keyword evidence="3" id="KW-1185">Reference proteome</keyword>
<organism evidence="2 3">
    <name type="scientific">Anabarilius grahami</name>
    <name type="common">Kanglang fish</name>
    <name type="synonym">Barilius grahami</name>
    <dbReference type="NCBI Taxonomy" id="495550"/>
    <lineage>
        <taxon>Eukaryota</taxon>
        <taxon>Metazoa</taxon>
        <taxon>Chordata</taxon>
        <taxon>Craniata</taxon>
        <taxon>Vertebrata</taxon>
        <taxon>Euteleostomi</taxon>
        <taxon>Actinopterygii</taxon>
        <taxon>Neopterygii</taxon>
        <taxon>Teleostei</taxon>
        <taxon>Ostariophysi</taxon>
        <taxon>Cypriniformes</taxon>
        <taxon>Xenocyprididae</taxon>
        <taxon>Xenocypridinae</taxon>
        <taxon>Xenocypridinae incertae sedis</taxon>
        <taxon>Anabarilius</taxon>
    </lineage>
</organism>
<dbReference type="EMBL" id="RJVU01020258">
    <property type="protein sequence ID" value="ROL50433.1"/>
    <property type="molecule type" value="Genomic_DNA"/>
</dbReference>
<evidence type="ECO:0000313" key="3">
    <source>
        <dbReference type="Proteomes" id="UP000281406"/>
    </source>
</evidence>
<protein>
    <submittedName>
        <fullName evidence="2">Uncharacterized protein</fullName>
    </submittedName>
</protein>
<evidence type="ECO:0000256" key="1">
    <source>
        <dbReference type="SAM" id="MobiDB-lite"/>
    </source>
</evidence>
<dbReference type="AlphaFoldDB" id="A0A3N0YW84"/>
<reference evidence="2 3" key="1">
    <citation type="submission" date="2018-10" db="EMBL/GenBank/DDBJ databases">
        <title>Genome assembly for a Yunnan-Guizhou Plateau 3E fish, Anabarilius grahami (Regan), and its evolutionary and genetic applications.</title>
        <authorList>
            <person name="Jiang W."/>
        </authorList>
    </citation>
    <scope>NUCLEOTIDE SEQUENCE [LARGE SCALE GENOMIC DNA]</scope>
    <source>
        <strain evidence="2">AG-KIZ</strain>
        <tissue evidence="2">Muscle</tissue>
    </source>
</reference>
<dbReference type="OrthoDB" id="6155932at2759"/>
<gene>
    <name evidence="2" type="ORF">DPX16_21000</name>
</gene>
<evidence type="ECO:0000313" key="2">
    <source>
        <dbReference type="EMBL" id="ROL50433.1"/>
    </source>
</evidence>
<comment type="caution">
    <text evidence="2">The sequence shown here is derived from an EMBL/GenBank/DDBJ whole genome shotgun (WGS) entry which is preliminary data.</text>
</comment>
<feature type="region of interest" description="Disordered" evidence="1">
    <location>
        <begin position="170"/>
        <end position="189"/>
    </location>
</feature>
<name>A0A3N0YW84_ANAGA</name>
<feature type="region of interest" description="Disordered" evidence="1">
    <location>
        <begin position="63"/>
        <end position="82"/>
    </location>
</feature>
<proteinExistence type="predicted"/>
<sequence>MVRQNKELDSQAPDFFAWREERSVQDAVLYSNFKSLQQAQVFFTDGWVQDLEIVKVGQKTVVRSKDGGRRSEETRRDIEKHPVNGPNIPIILCVLMTLPPSWSHVLAISIQERLADKNQLGAKQNMRQERTASERTLDRALTIKTGLGAQVSESRHETETKLDMSAGIRTPRSQHETRHADKRAHGSRTLETVRSHKNRTITGVSELCRETKK</sequence>
<dbReference type="Proteomes" id="UP000281406">
    <property type="component" value="Unassembled WGS sequence"/>
</dbReference>